<keyword evidence="4" id="KW-0963">Cytoplasm</keyword>
<comment type="subcellular location">
    <subcellularLocation>
        <location evidence="2">Cytoplasm</location>
    </subcellularLocation>
    <subcellularLocation>
        <location evidence="1">Nucleus</location>
    </subcellularLocation>
</comment>
<dbReference type="InterPro" id="IPR029479">
    <property type="entry name" value="Nitroreductase"/>
</dbReference>
<dbReference type="SUPFAM" id="SSF55469">
    <property type="entry name" value="FMN-dependent nitroreductase-like"/>
    <property type="match status" value="1"/>
</dbReference>
<dbReference type="GO" id="GO:0005634">
    <property type="term" value="C:nucleus"/>
    <property type="evidence" value="ECO:0007669"/>
    <property type="project" value="UniProtKB-SubCell"/>
</dbReference>
<evidence type="ECO:0000256" key="4">
    <source>
        <dbReference type="ARBA" id="ARBA00022490"/>
    </source>
</evidence>
<comment type="similarity">
    <text evidence="3">Belongs to the nitroreductase family.</text>
</comment>
<dbReference type="STRING" id="1149755.A0A2J6SB95"/>
<evidence type="ECO:0000313" key="8">
    <source>
        <dbReference type="EMBL" id="PMD48038.1"/>
    </source>
</evidence>
<evidence type="ECO:0000256" key="2">
    <source>
        <dbReference type="ARBA" id="ARBA00004496"/>
    </source>
</evidence>
<dbReference type="OrthoDB" id="2138173at2759"/>
<dbReference type="PANTHER" id="PTHR43035:SF1">
    <property type="entry name" value="FATTY ACID REPRESSION MUTANT PROTEIN 2-RELATED"/>
    <property type="match status" value="1"/>
</dbReference>
<dbReference type="GO" id="GO:0005737">
    <property type="term" value="C:cytoplasm"/>
    <property type="evidence" value="ECO:0007669"/>
    <property type="project" value="UniProtKB-SubCell"/>
</dbReference>
<dbReference type="InterPro" id="IPR033877">
    <property type="entry name" value="Frm2/Hbn1"/>
</dbReference>
<keyword evidence="9" id="KW-1185">Reference proteome</keyword>
<feature type="domain" description="Nitroreductase" evidence="7">
    <location>
        <begin position="11"/>
        <end position="178"/>
    </location>
</feature>
<evidence type="ECO:0000313" key="9">
    <source>
        <dbReference type="Proteomes" id="UP000235786"/>
    </source>
</evidence>
<dbReference type="FunFam" id="3.40.109.10:FF:000001">
    <property type="entry name" value="Nitroreductase family"/>
    <property type="match status" value="1"/>
</dbReference>
<dbReference type="Proteomes" id="UP000235786">
    <property type="component" value="Unassembled WGS sequence"/>
</dbReference>
<evidence type="ECO:0000256" key="1">
    <source>
        <dbReference type="ARBA" id="ARBA00004123"/>
    </source>
</evidence>
<dbReference type="EMBL" id="KZ613937">
    <property type="protein sequence ID" value="PMD48038.1"/>
    <property type="molecule type" value="Genomic_DNA"/>
</dbReference>
<organism evidence="8 9">
    <name type="scientific">Hyaloscypha variabilis (strain UAMH 11265 / GT02V1 / F)</name>
    <name type="common">Meliniomyces variabilis</name>
    <dbReference type="NCBI Taxonomy" id="1149755"/>
    <lineage>
        <taxon>Eukaryota</taxon>
        <taxon>Fungi</taxon>
        <taxon>Dikarya</taxon>
        <taxon>Ascomycota</taxon>
        <taxon>Pezizomycotina</taxon>
        <taxon>Leotiomycetes</taxon>
        <taxon>Helotiales</taxon>
        <taxon>Hyaloscyphaceae</taxon>
        <taxon>Hyaloscypha</taxon>
        <taxon>Hyaloscypha variabilis</taxon>
    </lineage>
</organism>
<evidence type="ECO:0000256" key="6">
    <source>
        <dbReference type="ARBA" id="ARBA00023242"/>
    </source>
</evidence>
<protein>
    <submittedName>
        <fullName evidence="8">Nitroreductase</fullName>
    </submittedName>
</protein>
<keyword evidence="6" id="KW-0539">Nucleus</keyword>
<dbReference type="CDD" id="cd02140">
    <property type="entry name" value="Frm2-like"/>
    <property type="match status" value="1"/>
</dbReference>
<dbReference type="GO" id="GO:0016491">
    <property type="term" value="F:oxidoreductase activity"/>
    <property type="evidence" value="ECO:0007669"/>
    <property type="project" value="UniProtKB-KW"/>
</dbReference>
<evidence type="ECO:0000259" key="7">
    <source>
        <dbReference type="Pfam" id="PF00881"/>
    </source>
</evidence>
<dbReference type="AlphaFoldDB" id="A0A2J6SB95"/>
<proteinExistence type="inferred from homology"/>
<dbReference type="InterPro" id="IPR000415">
    <property type="entry name" value="Nitroreductase-like"/>
</dbReference>
<dbReference type="Pfam" id="PF00881">
    <property type="entry name" value="Nitroreductase"/>
    <property type="match status" value="1"/>
</dbReference>
<evidence type="ECO:0000256" key="3">
    <source>
        <dbReference type="ARBA" id="ARBA00007118"/>
    </source>
</evidence>
<dbReference type="Gene3D" id="3.40.109.10">
    <property type="entry name" value="NADH Oxidase"/>
    <property type="match status" value="1"/>
</dbReference>
<dbReference type="GO" id="GO:0034599">
    <property type="term" value="P:cellular response to oxidative stress"/>
    <property type="evidence" value="ECO:0007669"/>
    <property type="project" value="InterPro"/>
</dbReference>
<evidence type="ECO:0000256" key="5">
    <source>
        <dbReference type="ARBA" id="ARBA00023002"/>
    </source>
</evidence>
<name>A0A2J6SB95_HYAVF</name>
<dbReference type="PANTHER" id="PTHR43035">
    <property type="entry name" value="FATTY ACID REPRESSION MUTANT PROTEIN 2-RELATED"/>
    <property type="match status" value="1"/>
</dbReference>
<accession>A0A2J6SB95</accession>
<reference evidence="8 9" key="1">
    <citation type="submission" date="2016-04" db="EMBL/GenBank/DDBJ databases">
        <title>A degradative enzymes factory behind the ericoid mycorrhizal symbiosis.</title>
        <authorList>
            <consortium name="DOE Joint Genome Institute"/>
            <person name="Martino E."/>
            <person name="Morin E."/>
            <person name="Grelet G."/>
            <person name="Kuo A."/>
            <person name="Kohler A."/>
            <person name="Daghino S."/>
            <person name="Barry K."/>
            <person name="Choi C."/>
            <person name="Cichocki N."/>
            <person name="Clum A."/>
            <person name="Copeland A."/>
            <person name="Hainaut M."/>
            <person name="Haridas S."/>
            <person name="Labutti K."/>
            <person name="Lindquist E."/>
            <person name="Lipzen A."/>
            <person name="Khouja H.-R."/>
            <person name="Murat C."/>
            <person name="Ohm R."/>
            <person name="Olson A."/>
            <person name="Spatafora J."/>
            <person name="Veneault-Fourrey C."/>
            <person name="Henrissat B."/>
            <person name="Grigoriev I."/>
            <person name="Martin F."/>
            <person name="Perotto S."/>
        </authorList>
    </citation>
    <scope>NUCLEOTIDE SEQUENCE [LARGE SCALE GENOMIC DNA]</scope>
    <source>
        <strain evidence="8 9">F</strain>
    </source>
</reference>
<keyword evidence="5" id="KW-0560">Oxidoreductase</keyword>
<gene>
    <name evidence="8" type="ORF">L207DRAFT_521459</name>
</gene>
<sequence length="201" mass="22786">MSSKTFLDILAKRRTHYQLAAISPIPDARIQEIIEKVILNVPSAFNSQTVRVVLLVKDDHRKLWDIVTEELKAVVPEDAFPATEKKLKGFHAAYGTVLFFDHRHIISEFQEKFSFYADKIPGWALQSNGMHQYAVWTALDAEGLGANLQHYNPLIDTKVAAQWNIPKDWELSGQLVFGTPVGEPSKKTFTSVEERFKSFGV</sequence>